<dbReference type="STRING" id="762486.SAMN05444411_11359"/>
<evidence type="ECO:0008006" key="3">
    <source>
        <dbReference type="Google" id="ProtNLM"/>
    </source>
</evidence>
<reference evidence="1 2" key="1">
    <citation type="submission" date="2016-10" db="EMBL/GenBank/DDBJ databases">
        <authorList>
            <person name="de Groot N.N."/>
        </authorList>
    </citation>
    <scope>NUCLEOTIDE SEQUENCE [LARGE SCALE GENOMIC DNA]</scope>
    <source>
        <strain evidence="1 2">DSM 24956</strain>
    </source>
</reference>
<keyword evidence="2" id="KW-1185">Reference proteome</keyword>
<proteinExistence type="predicted"/>
<sequence>MEEKKSSSNKSIIIILALLLLGALGYTYYTSGEHKKLTDQIEEEKVEIEGNLDSMILKYEDAIAQKTSMSNELSIERDRIIALRDSIKGLKSSNYSLIRRYRREIAKLEQANKKLFMANDSLTSANELLTIDLDSANVKITEQIAKYDTLTIQNQELIQKVAIGSVLKVNKAKVISMRERNNGKLVETSRARNTDAFRINFTIDKNEITTQGTRNVYVQIINAKGQTIAPKGELVLSEELAVKYSDNTTVDYVNEAIDVISLVEVDRDEIQKGPYTVNIYVENKFAGTTQIILK</sequence>
<dbReference type="AlphaFoldDB" id="A0A1H3G6S0"/>
<evidence type="ECO:0000313" key="2">
    <source>
        <dbReference type="Proteomes" id="UP000199595"/>
    </source>
</evidence>
<organism evidence="1 2">
    <name type="scientific">Lutibacter oricola</name>
    <dbReference type="NCBI Taxonomy" id="762486"/>
    <lineage>
        <taxon>Bacteria</taxon>
        <taxon>Pseudomonadati</taxon>
        <taxon>Bacteroidota</taxon>
        <taxon>Flavobacteriia</taxon>
        <taxon>Flavobacteriales</taxon>
        <taxon>Flavobacteriaceae</taxon>
        <taxon>Lutibacter</taxon>
    </lineage>
</organism>
<dbReference type="OrthoDB" id="1115172at2"/>
<dbReference type="RefSeq" id="WP_090126112.1">
    <property type="nucleotide sequence ID" value="NZ_FNNJ01000013.1"/>
</dbReference>
<accession>A0A1H3G6S0</accession>
<dbReference type="EMBL" id="FNNJ01000013">
    <property type="protein sequence ID" value="SDX98747.1"/>
    <property type="molecule type" value="Genomic_DNA"/>
</dbReference>
<gene>
    <name evidence="1" type="ORF">SAMN05444411_11359</name>
</gene>
<name>A0A1H3G6S0_9FLAO</name>
<protein>
    <recommendedName>
        <fullName evidence="3">Chromosome partitioning protein ParA</fullName>
    </recommendedName>
</protein>
<dbReference type="Proteomes" id="UP000199595">
    <property type="component" value="Unassembled WGS sequence"/>
</dbReference>
<evidence type="ECO:0000313" key="1">
    <source>
        <dbReference type="EMBL" id="SDX98747.1"/>
    </source>
</evidence>